<dbReference type="EMBL" id="KZ825469">
    <property type="protein sequence ID" value="PYI35542.1"/>
    <property type="molecule type" value="Genomic_DNA"/>
</dbReference>
<evidence type="ECO:0000313" key="2">
    <source>
        <dbReference type="EMBL" id="PYI35542.1"/>
    </source>
</evidence>
<keyword evidence="3" id="KW-1185">Reference proteome</keyword>
<proteinExistence type="predicted"/>
<sequence length="205" mass="22617">MPDILSSLPPSPGWVPFWRSLFHAALPAFSVWFCVRMAGLSYSIVIALMGYASIGAVDIVGIVWDGYEDGWTELLVTECLGQTTVVSMYTAAIFYVLSFRPRRSDNEVEAGATFMHIEAEVFERTGHLPQLSYAVVPFAAPSNAYIATCQDTEDEVEKVNRFSPLVGPCENENENENESDPITVVVDHVSLDIDPPVIKTPPNRS</sequence>
<protein>
    <submittedName>
        <fullName evidence="2">Uncharacterized protein</fullName>
    </submittedName>
</protein>
<gene>
    <name evidence="2" type="ORF">BP00DRAFT_442714</name>
</gene>
<feature type="transmembrane region" description="Helical" evidence="1">
    <location>
        <begin position="42"/>
        <end position="63"/>
    </location>
</feature>
<feature type="transmembrane region" description="Helical" evidence="1">
    <location>
        <begin position="75"/>
        <end position="97"/>
    </location>
</feature>
<keyword evidence="1" id="KW-0812">Transmembrane</keyword>
<keyword evidence="1" id="KW-0472">Membrane</keyword>
<dbReference type="AlphaFoldDB" id="A0A2V5IJQ2"/>
<evidence type="ECO:0000313" key="3">
    <source>
        <dbReference type="Proteomes" id="UP000248817"/>
    </source>
</evidence>
<accession>A0A2V5IJQ2</accession>
<name>A0A2V5IJQ2_9EURO</name>
<reference evidence="2 3" key="1">
    <citation type="submission" date="2018-02" db="EMBL/GenBank/DDBJ databases">
        <title>The genomes of Aspergillus section Nigri reveals drivers in fungal speciation.</title>
        <authorList>
            <consortium name="DOE Joint Genome Institute"/>
            <person name="Vesth T.C."/>
            <person name="Nybo J."/>
            <person name="Theobald S."/>
            <person name="Brandl J."/>
            <person name="Frisvad J.C."/>
            <person name="Nielsen K.F."/>
            <person name="Lyhne E.K."/>
            <person name="Kogle M.E."/>
            <person name="Kuo A."/>
            <person name="Riley R."/>
            <person name="Clum A."/>
            <person name="Nolan M."/>
            <person name="Lipzen A."/>
            <person name="Salamov A."/>
            <person name="Henrissat B."/>
            <person name="Wiebenga A."/>
            <person name="De vries R.P."/>
            <person name="Grigoriev I.V."/>
            <person name="Mortensen U.H."/>
            <person name="Andersen M.R."/>
            <person name="Baker S.E."/>
        </authorList>
    </citation>
    <scope>NUCLEOTIDE SEQUENCE [LARGE SCALE GENOMIC DNA]</scope>
    <source>
        <strain evidence="2 3">CBS 114.80</strain>
    </source>
</reference>
<evidence type="ECO:0000256" key="1">
    <source>
        <dbReference type="SAM" id="Phobius"/>
    </source>
</evidence>
<organism evidence="2 3">
    <name type="scientific">Aspergillus indologenus CBS 114.80</name>
    <dbReference type="NCBI Taxonomy" id="1450541"/>
    <lineage>
        <taxon>Eukaryota</taxon>
        <taxon>Fungi</taxon>
        <taxon>Dikarya</taxon>
        <taxon>Ascomycota</taxon>
        <taxon>Pezizomycotina</taxon>
        <taxon>Eurotiomycetes</taxon>
        <taxon>Eurotiomycetidae</taxon>
        <taxon>Eurotiales</taxon>
        <taxon>Aspergillaceae</taxon>
        <taxon>Aspergillus</taxon>
        <taxon>Aspergillus subgen. Circumdati</taxon>
    </lineage>
</organism>
<feature type="transmembrane region" description="Helical" evidence="1">
    <location>
        <begin position="17"/>
        <end position="35"/>
    </location>
</feature>
<keyword evidence="1" id="KW-1133">Transmembrane helix</keyword>
<dbReference type="Proteomes" id="UP000248817">
    <property type="component" value="Unassembled WGS sequence"/>
</dbReference>